<sequence length="310" mass="33018">MFFIDWLAVAPRGVILKLFRPVVAAVRRLVVPFMLRFCVTLVGLECARSVPRSKRNVEFAVAAAVGAAVTVVVEAAVVLPIEPAVVAAVAGAIEPAVAAAAVVPVVAPPLEQVAVAVEAAAALVPRFHVEEEVADKRNPDAKDRLGARMASMNLDMDDLTTNSSAHKAPQTHSPAQADQENQPSHLDGNSAIQEETAPPFRLDPTVAFQQMNGVGAQRPLSTRAWGCGVFGGNPAVMAMIQYAAARIVGIDALVYHAKTEWKDIIAGRDALTEIWGEGKEVTIGDLLEEMRKICAEEKPGKGAWTWKSGH</sequence>
<keyword evidence="4" id="KW-1185">Reference proteome</keyword>
<gene>
    <name evidence="3" type="ORF">HK097_007111</name>
</gene>
<proteinExistence type="predicted"/>
<feature type="domain" description="PARG catalytic Macro" evidence="2">
    <location>
        <begin position="206"/>
        <end position="257"/>
    </location>
</feature>
<dbReference type="GO" id="GO:0004649">
    <property type="term" value="F:poly(ADP-ribose) glycohydrolase activity"/>
    <property type="evidence" value="ECO:0007669"/>
    <property type="project" value="InterPro"/>
</dbReference>
<reference evidence="3" key="1">
    <citation type="submission" date="2020-05" db="EMBL/GenBank/DDBJ databases">
        <title>Phylogenomic resolution of chytrid fungi.</title>
        <authorList>
            <person name="Stajich J.E."/>
            <person name="Amses K."/>
            <person name="Simmons R."/>
            <person name="Seto K."/>
            <person name="Myers J."/>
            <person name="Bonds A."/>
            <person name="Quandt C.A."/>
            <person name="Barry K."/>
            <person name="Liu P."/>
            <person name="Grigoriev I."/>
            <person name="Longcore J.E."/>
            <person name="James T.Y."/>
        </authorList>
    </citation>
    <scope>NUCLEOTIDE SEQUENCE</scope>
    <source>
        <strain evidence="3">JEL0318</strain>
    </source>
</reference>
<dbReference type="AlphaFoldDB" id="A0AAD5SLV6"/>
<feature type="compositionally biased region" description="Polar residues" evidence="1">
    <location>
        <begin position="159"/>
        <end position="184"/>
    </location>
</feature>
<dbReference type="EMBL" id="JADGJD010000035">
    <property type="protein sequence ID" value="KAJ3056382.1"/>
    <property type="molecule type" value="Genomic_DNA"/>
</dbReference>
<evidence type="ECO:0000259" key="2">
    <source>
        <dbReference type="Pfam" id="PF05028"/>
    </source>
</evidence>
<dbReference type="GO" id="GO:0006282">
    <property type="term" value="P:regulation of DNA repair"/>
    <property type="evidence" value="ECO:0007669"/>
    <property type="project" value="InterPro"/>
</dbReference>
<dbReference type="InterPro" id="IPR046372">
    <property type="entry name" value="PARG_cat_C"/>
</dbReference>
<comment type="caution">
    <text evidence="3">The sequence shown here is derived from an EMBL/GenBank/DDBJ whole genome shotgun (WGS) entry which is preliminary data.</text>
</comment>
<protein>
    <recommendedName>
        <fullName evidence="2">PARG catalytic Macro domain-containing protein</fullName>
    </recommendedName>
</protein>
<dbReference type="Pfam" id="PF05028">
    <property type="entry name" value="PARG_cat_C"/>
    <property type="match status" value="1"/>
</dbReference>
<dbReference type="Proteomes" id="UP001212841">
    <property type="component" value="Unassembled WGS sequence"/>
</dbReference>
<evidence type="ECO:0000256" key="1">
    <source>
        <dbReference type="SAM" id="MobiDB-lite"/>
    </source>
</evidence>
<name>A0AAD5SLV6_9FUNG</name>
<evidence type="ECO:0000313" key="3">
    <source>
        <dbReference type="EMBL" id="KAJ3056382.1"/>
    </source>
</evidence>
<accession>A0AAD5SLV6</accession>
<organism evidence="3 4">
    <name type="scientific">Rhizophlyctis rosea</name>
    <dbReference type="NCBI Taxonomy" id="64517"/>
    <lineage>
        <taxon>Eukaryota</taxon>
        <taxon>Fungi</taxon>
        <taxon>Fungi incertae sedis</taxon>
        <taxon>Chytridiomycota</taxon>
        <taxon>Chytridiomycota incertae sedis</taxon>
        <taxon>Chytridiomycetes</taxon>
        <taxon>Rhizophlyctidales</taxon>
        <taxon>Rhizophlyctidaceae</taxon>
        <taxon>Rhizophlyctis</taxon>
    </lineage>
</organism>
<feature type="region of interest" description="Disordered" evidence="1">
    <location>
        <begin position="159"/>
        <end position="190"/>
    </location>
</feature>
<evidence type="ECO:0000313" key="4">
    <source>
        <dbReference type="Proteomes" id="UP001212841"/>
    </source>
</evidence>